<dbReference type="PROSITE" id="PS50005">
    <property type="entry name" value="TPR"/>
    <property type="match status" value="1"/>
</dbReference>
<comment type="subcellular location">
    <subcellularLocation>
        <location evidence="1">Cell membrane</location>
        <topology evidence="1">Multi-pass membrane protein</topology>
    </subcellularLocation>
</comment>
<feature type="transmembrane region" description="Helical" evidence="7">
    <location>
        <begin position="383"/>
        <end position="405"/>
    </location>
</feature>
<keyword evidence="3 7" id="KW-0812">Transmembrane</keyword>
<keyword evidence="9" id="KW-1185">Reference proteome</keyword>
<dbReference type="EMBL" id="NIGF01000032">
    <property type="protein sequence ID" value="PQV62477.1"/>
    <property type="molecule type" value="Genomic_DNA"/>
</dbReference>
<keyword evidence="2" id="KW-1003">Cell membrane</keyword>
<dbReference type="AlphaFoldDB" id="A0A2S8SNV8"/>
<name>A0A2S8SNV8_9BACT</name>
<feature type="transmembrane region" description="Helical" evidence="7">
    <location>
        <begin position="21"/>
        <end position="40"/>
    </location>
</feature>
<feature type="transmembrane region" description="Helical" evidence="7">
    <location>
        <begin position="235"/>
        <end position="260"/>
    </location>
</feature>
<organism evidence="8 9">
    <name type="scientific">Abditibacterium utsteinense</name>
    <dbReference type="NCBI Taxonomy" id="1960156"/>
    <lineage>
        <taxon>Bacteria</taxon>
        <taxon>Pseudomonadati</taxon>
        <taxon>Abditibacteriota</taxon>
        <taxon>Abditibacteriia</taxon>
        <taxon>Abditibacteriales</taxon>
        <taxon>Abditibacteriaceae</taxon>
        <taxon>Abditibacterium</taxon>
    </lineage>
</organism>
<evidence type="ECO:0000313" key="8">
    <source>
        <dbReference type="EMBL" id="PQV62477.1"/>
    </source>
</evidence>
<feature type="transmembrane region" description="Helical" evidence="7">
    <location>
        <begin position="411"/>
        <end position="433"/>
    </location>
</feature>
<evidence type="ECO:0000256" key="4">
    <source>
        <dbReference type="ARBA" id="ARBA00022989"/>
    </source>
</evidence>
<comment type="caution">
    <text evidence="8">The sequence shown here is derived from an EMBL/GenBank/DDBJ whole genome shotgun (WGS) entry which is preliminary data.</text>
</comment>
<feature type="transmembrane region" description="Helical" evidence="7">
    <location>
        <begin position="354"/>
        <end position="376"/>
    </location>
</feature>
<keyword evidence="6" id="KW-0802">TPR repeat</keyword>
<feature type="transmembrane region" description="Helical" evidence="7">
    <location>
        <begin position="148"/>
        <end position="169"/>
    </location>
</feature>
<dbReference type="GO" id="GO:0005886">
    <property type="term" value="C:plasma membrane"/>
    <property type="evidence" value="ECO:0007669"/>
    <property type="project" value="UniProtKB-SubCell"/>
</dbReference>
<dbReference type="InterPro" id="IPR019734">
    <property type="entry name" value="TPR_rpt"/>
</dbReference>
<evidence type="ECO:0000313" key="9">
    <source>
        <dbReference type="Proteomes" id="UP000237684"/>
    </source>
</evidence>
<feature type="repeat" description="TPR" evidence="6">
    <location>
        <begin position="508"/>
        <end position="541"/>
    </location>
</feature>
<feature type="transmembrane region" description="Helical" evidence="7">
    <location>
        <begin position="272"/>
        <end position="291"/>
    </location>
</feature>
<feature type="transmembrane region" description="Helical" evidence="7">
    <location>
        <begin position="312"/>
        <end position="334"/>
    </location>
</feature>
<evidence type="ECO:0000256" key="7">
    <source>
        <dbReference type="SAM" id="Phobius"/>
    </source>
</evidence>
<evidence type="ECO:0000256" key="1">
    <source>
        <dbReference type="ARBA" id="ARBA00004651"/>
    </source>
</evidence>
<feature type="transmembrane region" description="Helical" evidence="7">
    <location>
        <begin position="90"/>
        <end position="109"/>
    </location>
</feature>
<dbReference type="PANTHER" id="PTHR30250">
    <property type="entry name" value="PST FAMILY PREDICTED COLANIC ACID TRANSPORTER"/>
    <property type="match status" value="1"/>
</dbReference>
<proteinExistence type="predicted"/>
<evidence type="ECO:0000256" key="5">
    <source>
        <dbReference type="ARBA" id="ARBA00023136"/>
    </source>
</evidence>
<dbReference type="PANTHER" id="PTHR30250:SF11">
    <property type="entry name" value="O-ANTIGEN TRANSPORTER-RELATED"/>
    <property type="match status" value="1"/>
</dbReference>
<keyword evidence="5 7" id="KW-0472">Membrane</keyword>
<feature type="transmembrane region" description="Helical" evidence="7">
    <location>
        <begin position="52"/>
        <end position="70"/>
    </location>
</feature>
<sequence length="554" mass="61095">MQLGKTGTQGKSLSLQHNSTWMIAGNIIYAACQWGMLSAIAKIGSAESVGEFALALAITSPVFLFSNLSLRSVQVTDIKRQFGFSDYISLRWITIVLSFLVLFTFPIALSLSQSTFLIVIAMAFTKMGDSISDIVYGSLQNERRMDRIAISRIMQGLIQLASLAITFYFTKSLLLAVTTMALSSIAITLTYDIFSLHAMLPVSDHEAHTKVMVRSRWTQGLSSLRIRWEFESIRTLAIIALPLGVVAFLDVLVLNIPRYYIDHFGGKAELGYYSAISYIMISGGTVISAVAESVRPQLAVYFSTNRNLFINLLAKLLLISFLIGIFGVIVALCFGRTLLGALYNEEYAQHSHLFAWVMVTAAVWYSSTFLTTSIVATRVFTALTPLLLLTTSATALSCALLVPSYGMLGGAWAACIGMVTRLLGGVFILVAIARQRDKEPGKIHLKVFYATGILLAASSVYLWKSDEVGREGRLDKVIPANNEISEPQLEPSGNFVEKKTRTMSRQQLKELWNLGASAKHRGDYVAARRAWERGLEIEPDNVGFKESIDKLPIK</sequence>
<feature type="transmembrane region" description="Helical" evidence="7">
    <location>
        <begin position="115"/>
        <end position="136"/>
    </location>
</feature>
<keyword evidence="4 7" id="KW-1133">Transmembrane helix</keyword>
<protein>
    <submittedName>
        <fullName evidence="8">Membrane protein involved in the export of O-antigen and teichoic acid</fullName>
    </submittedName>
</protein>
<dbReference type="Proteomes" id="UP000237684">
    <property type="component" value="Unassembled WGS sequence"/>
</dbReference>
<reference evidence="8 9" key="1">
    <citation type="journal article" date="2018" name="Syst. Appl. Microbiol.">
        <title>Abditibacterium utsteinense sp. nov., the first cultivated member of candidate phylum FBP, isolated from ice-free Antarctic soil samples.</title>
        <authorList>
            <person name="Tahon G."/>
            <person name="Tytgat B."/>
            <person name="Lebbe L."/>
            <person name="Carlier A."/>
            <person name="Willems A."/>
        </authorList>
    </citation>
    <scope>NUCLEOTIDE SEQUENCE [LARGE SCALE GENOMIC DNA]</scope>
    <source>
        <strain evidence="8 9">LMG 29911</strain>
    </source>
</reference>
<feature type="transmembrane region" description="Helical" evidence="7">
    <location>
        <begin position="445"/>
        <end position="463"/>
    </location>
</feature>
<evidence type="ECO:0000256" key="3">
    <source>
        <dbReference type="ARBA" id="ARBA00022692"/>
    </source>
</evidence>
<gene>
    <name evidence="8" type="ORF">B1R32_1326</name>
</gene>
<dbReference type="InterPro" id="IPR050833">
    <property type="entry name" value="Poly_Biosynth_Transport"/>
</dbReference>
<dbReference type="InParanoid" id="A0A2S8SNV8"/>
<evidence type="ECO:0000256" key="2">
    <source>
        <dbReference type="ARBA" id="ARBA00022475"/>
    </source>
</evidence>
<accession>A0A2S8SNV8</accession>
<feature type="transmembrane region" description="Helical" evidence="7">
    <location>
        <begin position="175"/>
        <end position="194"/>
    </location>
</feature>
<evidence type="ECO:0000256" key="6">
    <source>
        <dbReference type="PROSITE-ProRule" id="PRU00339"/>
    </source>
</evidence>